<evidence type="ECO:0000259" key="10">
    <source>
        <dbReference type="PROSITE" id="PS50893"/>
    </source>
</evidence>
<dbReference type="PANTHER" id="PTHR43790">
    <property type="entry name" value="CARBOHYDRATE TRANSPORT ATP-BINDING PROTEIN MG119-RELATED"/>
    <property type="match status" value="1"/>
</dbReference>
<evidence type="ECO:0000256" key="9">
    <source>
        <dbReference type="ARBA" id="ARBA00023136"/>
    </source>
</evidence>
<evidence type="ECO:0000256" key="5">
    <source>
        <dbReference type="ARBA" id="ARBA00022737"/>
    </source>
</evidence>
<keyword evidence="8" id="KW-1278">Translocase</keyword>
<evidence type="ECO:0000256" key="1">
    <source>
        <dbReference type="ARBA" id="ARBA00004202"/>
    </source>
</evidence>
<dbReference type="GO" id="GO:0005886">
    <property type="term" value="C:plasma membrane"/>
    <property type="evidence" value="ECO:0007669"/>
    <property type="project" value="UniProtKB-SubCell"/>
</dbReference>
<evidence type="ECO:0000313" key="11">
    <source>
        <dbReference type="EMBL" id="MBE3638593.1"/>
    </source>
</evidence>
<organism evidence="11 12">
    <name type="scientific">Mangrovicoccus algicola</name>
    <dbReference type="NCBI Taxonomy" id="2771008"/>
    <lineage>
        <taxon>Bacteria</taxon>
        <taxon>Pseudomonadati</taxon>
        <taxon>Pseudomonadota</taxon>
        <taxon>Alphaproteobacteria</taxon>
        <taxon>Rhodobacterales</taxon>
        <taxon>Paracoccaceae</taxon>
        <taxon>Mangrovicoccus</taxon>
    </lineage>
</organism>
<evidence type="ECO:0000256" key="7">
    <source>
        <dbReference type="ARBA" id="ARBA00022840"/>
    </source>
</evidence>
<dbReference type="FunFam" id="3.40.50.300:FF:000127">
    <property type="entry name" value="Ribose import ATP-binding protein RbsA"/>
    <property type="match status" value="1"/>
</dbReference>
<keyword evidence="12" id="KW-1185">Reference proteome</keyword>
<keyword evidence="2" id="KW-0813">Transport</keyword>
<reference evidence="11" key="1">
    <citation type="submission" date="2020-09" db="EMBL/GenBank/DDBJ databases">
        <title>A novel bacterium of genus Mangrovicoccus, isolated from South China Sea.</title>
        <authorList>
            <person name="Huang H."/>
            <person name="Mo K."/>
            <person name="Hu Y."/>
        </authorList>
    </citation>
    <scope>NUCLEOTIDE SEQUENCE</scope>
    <source>
        <strain evidence="11">HB182678</strain>
    </source>
</reference>
<dbReference type="PROSITE" id="PS00211">
    <property type="entry name" value="ABC_TRANSPORTER_1"/>
    <property type="match status" value="1"/>
</dbReference>
<keyword evidence="6" id="KW-0547">Nucleotide-binding</keyword>
<dbReference type="EMBL" id="JACVXA010000027">
    <property type="protein sequence ID" value="MBE3638593.1"/>
    <property type="molecule type" value="Genomic_DNA"/>
</dbReference>
<proteinExistence type="predicted"/>
<dbReference type="NCBIfam" id="NF040905">
    <property type="entry name" value="GguA"/>
    <property type="match status" value="1"/>
</dbReference>
<dbReference type="InterPro" id="IPR050107">
    <property type="entry name" value="ABC_carbohydrate_import_ATPase"/>
</dbReference>
<dbReference type="InterPro" id="IPR053466">
    <property type="entry name" value="L-arabinose_ABC_transporter"/>
</dbReference>
<comment type="caution">
    <text evidence="11">The sequence shown here is derived from an EMBL/GenBank/DDBJ whole genome shotgun (WGS) entry which is preliminary data.</text>
</comment>
<feature type="domain" description="ABC transporter" evidence="10">
    <location>
        <begin position="5"/>
        <end position="243"/>
    </location>
</feature>
<dbReference type="InterPro" id="IPR003593">
    <property type="entry name" value="AAA+_ATPase"/>
</dbReference>
<protein>
    <submittedName>
        <fullName evidence="11">ATP-binding cassette domain-containing protein</fullName>
    </submittedName>
</protein>
<dbReference type="AlphaFoldDB" id="A0A8J7CZX4"/>
<dbReference type="Pfam" id="PF00005">
    <property type="entry name" value="ABC_tran"/>
    <property type="match status" value="2"/>
</dbReference>
<keyword evidence="4" id="KW-0762">Sugar transport</keyword>
<dbReference type="InterPro" id="IPR027417">
    <property type="entry name" value="P-loop_NTPase"/>
</dbReference>
<dbReference type="GO" id="GO:0005524">
    <property type="term" value="F:ATP binding"/>
    <property type="evidence" value="ECO:0007669"/>
    <property type="project" value="UniProtKB-KW"/>
</dbReference>
<evidence type="ECO:0000256" key="8">
    <source>
        <dbReference type="ARBA" id="ARBA00022967"/>
    </source>
</evidence>
<keyword evidence="3" id="KW-1003">Cell membrane</keyword>
<gene>
    <name evidence="11" type="ORF">ICN82_10300</name>
</gene>
<evidence type="ECO:0000256" key="6">
    <source>
        <dbReference type="ARBA" id="ARBA00022741"/>
    </source>
</evidence>
<evidence type="ECO:0000256" key="4">
    <source>
        <dbReference type="ARBA" id="ARBA00022597"/>
    </source>
</evidence>
<comment type="subcellular location">
    <subcellularLocation>
        <location evidence="1">Cell membrane</location>
        <topology evidence="1">Peripheral membrane protein</topology>
    </subcellularLocation>
</comment>
<dbReference type="Gene3D" id="3.40.50.300">
    <property type="entry name" value="P-loop containing nucleotide triphosphate hydrolases"/>
    <property type="match status" value="2"/>
</dbReference>
<dbReference type="GO" id="GO:0016887">
    <property type="term" value="F:ATP hydrolysis activity"/>
    <property type="evidence" value="ECO:0007669"/>
    <property type="project" value="InterPro"/>
</dbReference>
<evidence type="ECO:0000256" key="2">
    <source>
        <dbReference type="ARBA" id="ARBA00022448"/>
    </source>
</evidence>
<dbReference type="SUPFAM" id="SSF52540">
    <property type="entry name" value="P-loop containing nucleoside triphosphate hydrolases"/>
    <property type="match status" value="2"/>
</dbReference>
<dbReference type="PROSITE" id="PS50893">
    <property type="entry name" value="ABC_TRANSPORTER_2"/>
    <property type="match status" value="2"/>
</dbReference>
<evidence type="ECO:0000256" key="3">
    <source>
        <dbReference type="ARBA" id="ARBA00022475"/>
    </source>
</evidence>
<keyword evidence="5" id="KW-0677">Repeat</keyword>
<dbReference type="CDD" id="cd03215">
    <property type="entry name" value="ABC_Carb_Monos_II"/>
    <property type="match status" value="1"/>
</dbReference>
<dbReference type="InterPro" id="IPR003439">
    <property type="entry name" value="ABC_transporter-like_ATP-bd"/>
</dbReference>
<dbReference type="RefSeq" id="WP_193182348.1">
    <property type="nucleotide sequence ID" value="NZ_JACVXA010000027.1"/>
</dbReference>
<keyword evidence="7 11" id="KW-0067">ATP-binding</keyword>
<dbReference type="InterPro" id="IPR017871">
    <property type="entry name" value="ABC_transporter-like_CS"/>
</dbReference>
<dbReference type="SMART" id="SM00382">
    <property type="entry name" value="AAA"/>
    <property type="match status" value="2"/>
</dbReference>
<keyword evidence="9" id="KW-0472">Membrane</keyword>
<sequence>MTNILEMRGITKEFPGVKALDRVDIAVAEGEIHALCGENGAGKSTLMKVLSGVYPHGSYTGDIVYDGQVQQFGSIRDSEAAGIIIIHQELALIPLLSIAENIFLGNERAAKGIIDWHDTNAQARGLLARVGLGREAPETPVDQLGLGKQQLVEIAKALSKDVRLLILDEPTSSLNEQDSEKLLELLLEFKARGITSILISHKLGEVSKVADTITVLRDGAAVARIDCRDGVSEDRIIRDMVGRALDDRYPPKIDHATPEIAMKVENWTVHHPVHAARRVVDNVSFHVRRGEVLGIAGLMGAGRTELAMSLFGRSYGQDISGNVEIGGRRVQMKTVRQAIDIGLAYATEDRKGYGLVLDDTIRRNVPLARLEKIADGMVVDSNREAEVAEMYRGRLNIKSSSIEQETVNLSGGNQQKVVLSKWLFADPDVLILDEPTRGIDVGAKYEIYCVIRDLAAAGKAVIVISSELPELLGITDRLYVMNEGRFVGEMPTSEASQERIMATIIKSAGERR</sequence>
<evidence type="ECO:0000313" key="12">
    <source>
        <dbReference type="Proteomes" id="UP000609121"/>
    </source>
</evidence>
<dbReference type="CDD" id="cd03216">
    <property type="entry name" value="ABC_Carb_Monos_I"/>
    <property type="match status" value="1"/>
</dbReference>
<name>A0A8J7CZX4_9RHOB</name>
<feature type="domain" description="ABC transporter" evidence="10">
    <location>
        <begin position="262"/>
        <end position="508"/>
    </location>
</feature>
<dbReference type="PANTHER" id="PTHR43790:SF1">
    <property type="entry name" value="XYLOSE IMPORT ATP-BINDING PROTEIN XYLG"/>
    <property type="match status" value="1"/>
</dbReference>
<accession>A0A8J7CZX4</accession>
<dbReference type="Proteomes" id="UP000609121">
    <property type="component" value="Unassembled WGS sequence"/>
</dbReference>